<keyword evidence="4 7" id="KW-0067">ATP-binding</keyword>
<dbReference type="InterPro" id="IPR050763">
    <property type="entry name" value="ABC_transporter_ATP-binding"/>
</dbReference>
<evidence type="ECO:0000256" key="5">
    <source>
        <dbReference type="ARBA" id="ARBA00023251"/>
    </source>
</evidence>
<name>A0ABV9S7S5_9PSEU</name>
<proteinExistence type="predicted"/>
<dbReference type="EMBL" id="JBHSIS010000020">
    <property type="protein sequence ID" value="MFC4857775.1"/>
    <property type="molecule type" value="Genomic_DNA"/>
</dbReference>
<dbReference type="Gene3D" id="3.40.50.300">
    <property type="entry name" value="P-loop containing nucleotide triphosphate hydrolases"/>
    <property type="match status" value="1"/>
</dbReference>
<comment type="subcellular location">
    <subcellularLocation>
        <location evidence="1">Cell membrane</location>
        <topology evidence="1">Peripheral membrane protein</topology>
    </subcellularLocation>
</comment>
<dbReference type="InterPro" id="IPR003439">
    <property type="entry name" value="ABC_transporter-like_ATP-bd"/>
</dbReference>
<dbReference type="CDD" id="cd03230">
    <property type="entry name" value="ABC_DR_subfamily_A"/>
    <property type="match status" value="1"/>
</dbReference>
<keyword evidence="3" id="KW-0547">Nucleotide-binding</keyword>
<dbReference type="SMART" id="SM00382">
    <property type="entry name" value="AAA"/>
    <property type="match status" value="1"/>
</dbReference>
<sequence>MTDPVIVVDELRMRYRGAATPAVDGISFTVAEGEVFGFLGPNGAGKSTTQRILTGLLRGHEGRADVLGRPVARWGRNYYEHIGVGFELPAHFSRLTARENLAAFAAFYRGPVDEPDTLLDLVDLKAAADRLVGEFSKGMRMRLNLARALVNRPKVLFLDEPTSGMDPVHTTLVRDLIARRTGQGGTVFLTTHDMATAEQLCDRVAFVVDGRIAAVDTPRNFRLAHGKPCVVVEYRDENTLRHQEFPLAGIGADPAFAALLREHRVETIHTREAGLDDVFVAVTGGRL</sequence>
<evidence type="ECO:0000256" key="3">
    <source>
        <dbReference type="ARBA" id="ARBA00022741"/>
    </source>
</evidence>
<keyword evidence="5" id="KW-0046">Antibiotic resistance</keyword>
<dbReference type="SUPFAM" id="SSF52540">
    <property type="entry name" value="P-loop containing nucleoside triphosphate hydrolases"/>
    <property type="match status" value="1"/>
</dbReference>
<dbReference type="PANTHER" id="PTHR42711">
    <property type="entry name" value="ABC TRANSPORTER ATP-BINDING PROTEIN"/>
    <property type="match status" value="1"/>
</dbReference>
<keyword evidence="8" id="KW-1185">Reference proteome</keyword>
<protein>
    <submittedName>
        <fullName evidence="7">ABC transporter ATP-binding protein</fullName>
    </submittedName>
</protein>
<dbReference type="InterPro" id="IPR003593">
    <property type="entry name" value="AAA+_ATPase"/>
</dbReference>
<dbReference type="RefSeq" id="WP_378059789.1">
    <property type="nucleotide sequence ID" value="NZ_JBHSIS010000020.1"/>
</dbReference>
<dbReference type="InterPro" id="IPR017871">
    <property type="entry name" value="ABC_transporter-like_CS"/>
</dbReference>
<dbReference type="PROSITE" id="PS00211">
    <property type="entry name" value="ABC_TRANSPORTER_1"/>
    <property type="match status" value="1"/>
</dbReference>
<evidence type="ECO:0000313" key="7">
    <source>
        <dbReference type="EMBL" id="MFC4857775.1"/>
    </source>
</evidence>
<evidence type="ECO:0000313" key="8">
    <source>
        <dbReference type="Proteomes" id="UP001595859"/>
    </source>
</evidence>
<evidence type="ECO:0000259" key="6">
    <source>
        <dbReference type="PROSITE" id="PS50893"/>
    </source>
</evidence>
<keyword evidence="2" id="KW-0813">Transport</keyword>
<dbReference type="Pfam" id="PF00005">
    <property type="entry name" value="ABC_tran"/>
    <property type="match status" value="1"/>
</dbReference>
<feature type="domain" description="ABC transporter" evidence="6">
    <location>
        <begin position="6"/>
        <end position="234"/>
    </location>
</feature>
<dbReference type="GO" id="GO:0005524">
    <property type="term" value="F:ATP binding"/>
    <property type="evidence" value="ECO:0007669"/>
    <property type="project" value="UniProtKB-KW"/>
</dbReference>
<comment type="caution">
    <text evidence="7">The sequence shown here is derived from an EMBL/GenBank/DDBJ whole genome shotgun (WGS) entry which is preliminary data.</text>
</comment>
<reference evidence="8" key="1">
    <citation type="journal article" date="2019" name="Int. J. Syst. Evol. Microbiol.">
        <title>The Global Catalogue of Microorganisms (GCM) 10K type strain sequencing project: providing services to taxonomists for standard genome sequencing and annotation.</title>
        <authorList>
            <consortium name="The Broad Institute Genomics Platform"/>
            <consortium name="The Broad Institute Genome Sequencing Center for Infectious Disease"/>
            <person name="Wu L."/>
            <person name="Ma J."/>
        </authorList>
    </citation>
    <scope>NUCLEOTIDE SEQUENCE [LARGE SCALE GENOMIC DNA]</scope>
    <source>
        <strain evidence="8">ZS-22-S1</strain>
    </source>
</reference>
<dbReference type="InterPro" id="IPR027417">
    <property type="entry name" value="P-loop_NTPase"/>
</dbReference>
<accession>A0ABV9S7S5</accession>
<evidence type="ECO:0000256" key="4">
    <source>
        <dbReference type="ARBA" id="ARBA00022840"/>
    </source>
</evidence>
<dbReference type="PANTHER" id="PTHR42711:SF18">
    <property type="entry name" value="ABC TRANSPORTER, ATP-BINDING PROTEIN"/>
    <property type="match status" value="1"/>
</dbReference>
<dbReference type="PROSITE" id="PS50893">
    <property type="entry name" value="ABC_TRANSPORTER_2"/>
    <property type="match status" value="1"/>
</dbReference>
<evidence type="ECO:0000256" key="2">
    <source>
        <dbReference type="ARBA" id="ARBA00022448"/>
    </source>
</evidence>
<gene>
    <name evidence="7" type="ORF">ACFPCV_30110</name>
</gene>
<dbReference type="Proteomes" id="UP001595859">
    <property type="component" value="Unassembled WGS sequence"/>
</dbReference>
<organism evidence="7 8">
    <name type="scientific">Actinophytocola glycyrrhizae</name>
    <dbReference type="NCBI Taxonomy" id="2044873"/>
    <lineage>
        <taxon>Bacteria</taxon>
        <taxon>Bacillati</taxon>
        <taxon>Actinomycetota</taxon>
        <taxon>Actinomycetes</taxon>
        <taxon>Pseudonocardiales</taxon>
        <taxon>Pseudonocardiaceae</taxon>
    </lineage>
</organism>
<evidence type="ECO:0000256" key="1">
    <source>
        <dbReference type="ARBA" id="ARBA00004202"/>
    </source>
</evidence>